<keyword evidence="1" id="KW-1133">Transmembrane helix</keyword>
<evidence type="ECO:0000313" key="2">
    <source>
        <dbReference type="EMBL" id="KAK1436657.1"/>
    </source>
</evidence>
<reference evidence="2" key="1">
    <citation type="journal article" date="2023" name="bioRxiv">
        <title>Improved chromosome-level genome assembly for marigold (Tagetes erecta).</title>
        <authorList>
            <person name="Jiang F."/>
            <person name="Yuan L."/>
            <person name="Wang S."/>
            <person name="Wang H."/>
            <person name="Xu D."/>
            <person name="Wang A."/>
            <person name="Fan W."/>
        </authorList>
    </citation>
    <scope>NUCLEOTIDE SEQUENCE</scope>
    <source>
        <strain evidence="2">WSJ</strain>
        <tissue evidence="2">Leaf</tissue>
    </source>
</reference>
<comment type="caution">
    <text evidence="2">The sequence shown here is derived from an EMBL/GenBank/DDBJ whole genome shotgun (WGS) entry which is preliminary data.</text>
</comment>
<dbReference type="EMBL" id="JAUHHV010000001">
    <property type="protein sequence ID" value="KAK1436657.1"/>
    <property type="molecule type" value="Genomic_DNA"/>
</dbReference>
<organism evidence="2 3">
    <name type="scientific">Tagetes erecta</name>
    <name type="common">African marigold</name>
    <dbReference type="NCBI Taxonomy" id="13708"/>
    <lineage>
        <taxon>Eukaryota</taxon>
        <taxon>Viridiplantae</taxon>
        <taxon>Streptophyta</taxon>
        <taxon>Embryophyta</taxon>
        <taxon>Tracheophyta</taxon>
        <taxon>Spermatophyta</taxon>
        <taxon>Magnoliopsida</taxon>
        <taxon>eudicotyledons</taxon>
        <taxon>Gunneridae</taxon>
        <taxon>Pentapetalae</taxon>
        <taxon>asterids</taxon>
        <taxon>campanulids</taxon>
        <taxon>Asterales</taxon>
        <taxon>Asteraceae</taxon>
        <taxon>Asteroideae</taxon>
        <taxon>Heliantheae alliance</taxon>
        <taxon>Tageteae</taxon>
        <taxon>Tagetes</taxon>
    </lineage>
</organism>
<keyword evidence="3" id="KW-1185">Reference proteome</keyword>
<dbReference type="Proteomes" id="UP001229421">
    <property type="component" value="Unassembled WGS sequence"/>
</dbReference>
<gene>
    <name evidence="2" type="ORF">QVD17_02439</name>
</gene>
<keyword evidence="1" id="KW-0472">Membrane</keyword>
<proteinExistence type="predicted"/>
<dbReference type="AlphaFoldDB" id="A0AAD8L870"/>
<evidence type="ECO:0000256" key="1">
    <source>
        <dbReference type="SAM" id="Phobius"/>
    </source>
</evidence>
<evidence type="ECO:0000313" key="3">
    <source>
        <dbReference type="Proteomes" id="UP001229421"/>
    </source>
</evidence>
<sequence>MRSATISTLVPKPETEQEECRVIPGDSHHHHNSFASTYKYSYVYFHIIISSSFVSASILGFHIQNR</sequence>
<protein>
    <submittedName>
        <fullName evidence="2">Uncharacterized protein</fullName>
    </submittedName>
</protein>
<feature type="transmembrane region" description="Helical" evidence="1">
    <location>
        <begin position="42"/>
        <end position="63"/>
    </location>
</feature>
<accession>A0AAD8L870</accession>
<keyword evidence="1" id="KW-0812">Transmembrane</keyword>
<name>A0AAD8L870_TARER</name>